<gene>
    <name evidence="7" type="ORF">PANT111_520025</name>
</gene>
<keyword evidence="7" id="KW-0282">Flagellum</keyword>
<evidence type="ECO:0000256" key="4">
    <source>
        <dbReference type="RuleBase" id="RU362073"/>
    </source>
</evidence>
<evidence type="ECO:0000256" key="3">
    <source>
        <dbReference type="ARBA" id="ARBA00023143"/>
    </source>
</evidence>
<dbReference type="InterPro" id="IPR001029">
    <property type="entry name" value="Flagellin_N"/>
</dbReference>
<dbReference type="InterPro" id="IPR046358">
    <property type="entry name" value="Flagellin_C"/>
</dbReference>
<organism evidence="7 8">
    <name type="scientific">Pantoea brenneri</name>
    <dbReference type="NCBI Taxonomy" id="472694"/>
    <lineage>
        <taxon>Bacteria</taxon>
        <taxon>Pseudomonadati</taxon>
        <taxon>Pseudomonadota</taxon>
        <taxon>Gammaproteobacteria</taxon>
        <taxon>Enterobacterales</taxon>
        <taxon>Erwiniaceae</taxon>
        <taxon>Pantoea</taxon>
    </lineage>
</organism>
<dbReference type="Pfam" id="PF00700">
    <property type="entry name" value="Flagellin_C"/>
    <property type="match status" value="1"/>
</dbReference>
<dbReference type="Proteomes" id="UP000433737">
    <property type="component" value="Unassembled WGS sequence"/>
</dbReference>
<evidence type="ECO:0000313" key="8">
    <source>
        <dbReference type="Proteomes" id="UP000433737"/>
    </source>
</evidence>
<evidence type="ECO:0000313" key="7">
    <source>
        <dbReference type="EMBL" id="VXC55742.1"/>
    </source>
</evidence>
<name>A0AAX3JBK7_9GAMM</name>
<evidence type="ECO:0000259" key="5">
    <source>
        <dbReference type="Pfam" id="PF00669"/>
    </source>
</evidence>
<protein>
    <recommendedName>
        <fullName evidence="4">Flagellin</fullName>
    </recommendedName>
</protein>
<dbReference type="PANTHER" id="PTHR42792">
    <property type="entry name" value="FLAGELLIN"/>
    <property type="match status" value="1"/>
</dbReference>
<dbReference type="PRINTS" id="PR00207">
    <property type="entry name" value="FLAGELLIN"/>
</dbReference>
<dbReference type="GO" id="GO:0005576">
    <property type="term" value="C:extracellular region"/>
    <property type="evidence" value="ECO:0007669"/>
    <property type="project" value="UniProtKB-SubCell"/>
</dbReference>
<keyword evidence="7" id="KW-0966">Cell projection</keyword>
<evidence type="ECO:0000256" key="1">
    <source>
        <dbReference type="ARBA" id="ARBA00005709"/>
    </source>
</evidence>
<dbReference type="EMBL" id="CABWMH010000048">
    <property type="protein sequence ID" value="VXC55742.1"/>
    <property type="molecule type" value="Genomic_DNA"/>
</dbReference>
<comment type="caution">
    <text evidence="7">The sequence shown here is derived from an EMBL/GenBank/DDBJ whole genome shotgun (WGS) entry which is preliminary data.</text>
</comment>
<dbReference type="GO" id="GO:0005198">
    <property type="term" value="F:structural molecule activity"/>
    <property type="evidence" value="ECO:0007669"/>
    <property type="project" value="UniProtKB-UniRule"/>
</dbReference>
<dbReference type="Pfam" id="PF00669">
    <property type="entry name" value="Flagellin_N"/>
    <property type="match status" value="1"/>
</dbReference>
<comment type="function">
    <text evidence="4">Flagellin is the subunit protein which polymerizes to form the filaments of bacterial flagella.</text>
</comment>
<comment type="similarity">
    <text evidence="1 4">Belongs to the bacterial flagellin family.</text>
</comment>
<comment type="subcellular location">
    <subcellularLocation>
        <location evidence="4">Secreted</location>
    </subcellularLocation>
    <subcellularLocation>
        <location evidence="4">Bacterial flagellum</location>
    </subcellularLocation>
</comment>
<dbReference type="AlphaFoldDB" id="A0AAX3JBK7"/>
<reference evidence="7 8" key="1">
    <citation type="submission" date="2019-10" db="EMBL/GenBank/DDBJ databases">
        <authorList>
            <person name="Karimi E."/>
        </authorList>
    </citation>
    <scope>NUCLEOTIDE SEQUENCE [LARGE SCALE GENOMIC DNA]</scope>
    <source>
        <strain evidence="7">Pantoea sp. 111</strain>
    </source>
</reference>
<dbReference type="PANTHER" id="PTHR42792:SF2">
    <property type="entry name" value="FLAGELLIN"/>
    <property type="match status" value="1"/>
</dbReference>
<proteinExistence type="inferred from homology"/>
<evidence type="ECO:0000256" key="2">
    <source>
        <dbReference type="ARBA" id="ARBA00022525"/>
    </source>
</evidence>
<sequence>MPIKHRPYSLFEATMLTINHNETAAFTNNMRYSTESVLGRTIERLSSGMRINSAKDDAAGQAIANRMTANIGADSVVARGLNDAISYAQTAGGGLGSIADLLIRAKTLSIQAATGTLSDADRQSVNGEYQQILAGINEIADQTEIFGKYPLATNDPDLPPALLGNVQPINTKFPVAGKSYSFTSGVIPLAYIPAGSTAITISIDSLGQDDDLQLFTRDGKHLAGTPIDGSAPDYTWMSKGITDDATAQSRLLTSNNGFASGAAYDGSQLLEGGASWSLAGSNSGSYNGMNITYSGDGDRYEDVASGDFNNGTNTGTRLERITLDTVSEDLIVVVVGNGSFTSNLTWGNLPEPKASPVTPPHQSEPLEVITSADFGQPIQSDHIPATPSDTKALGLNNTTLLTPGDISSTMHALDSALDKVSRYQSTYGAKINRYESNRTVLSQQSVDTSTARSRIQDADYAEEASQLARSQILQQGQNAVMKMANKSPELIMQLLGS</sequence>
<evidence type="ECO:0000259" key="6">
    <source>
        <dbReference type="Pfam" id="PF00700"/>
    </source>
</evidence>
<dbReference type="Gene3D" id="1.20.1330.10">
    <property type="entry name" value="f41 fragment of flagellin, N-terminal domain"/>
    <property type="match status" value="2"/>
</dbReference>
<keyword evidence="3 4" id="KW-0975">Bacterial flagellum</keyword>
<keyword evidence="7" id="KW-0969">Cilium</keyword>
<feature type="domain" description="Flagellin C-terminal" evidence="6">
    <location>
        <begin position="411"/>
        <end position="495"/>
    </location>
</feature>
<dbReference type="SUPFAM" id="SSF64518">
    <property type="entry name" value="Phase 1 flagellin"/>
    <property type="match status" value="1"/>
</dbReference>
<keyword evidence="2 4" id="KW-0964">Secreted</keyword>
<dbReference type="GO" id="GO:0009288">
    <property type="term" value="C:bacterial-type flagellum"/>
    <property type="evidence" value="ECO:0007669"/>
    <property type="project" value="UniProtKB-SubCell"/>
</dbReference>
<dbReference type="InterPro" id="IPR001492">
    <property type="entry name" value="Flagellin"/>
</dbReference>
<feature type="domain" description="Flagellin N-terminal" evidence="5">
    <location>
        <begin position="18"/>
        <end position="152"/>
    </location>
</feature>
<accession>A0AAX3JBK7</accession>